<name>A0A3Q2FS21_CYPVA</name>
<feature type="domain" description="Cadherin" evidence="26">
    <location>
        <begin position="375"/>
        <end position="482"/>
    </location>
</feature>
<evidence type="ECO:0000256" key="21">
    <source>
        <dbReference type="PROSITE-ProRule" id="PRU00043"/>
    </source>
</evidence>
<feature type="domain" description="Cadherin" evidence="26">
    <location>
        <begin position="90"/>
        <end position="163"/>
    </location>
</feature>
<dbReference type="GO" id="GO:0007043">
    <property type="term" value="P:cell-cell junction assembly"/>
    <property type="evidence" value="ECO:0007669"/>
    <property type="project" value="TreeGrafter"/>
</dbReference>
<dbReference type="GO" id="GO:0007156">
    <property type="term" value="P:homophilic cell adhesion via plasma membrane adhesion molecules"/>
    <property type="evidence" value="ECO:0007669"/>
    <property type="project" value="InterPro"/>
</dbReference>
<organism evidence="27 28">
    <name type="scientific">Cyprinodon variegatus</name>
    <name type="common">Sheepshead minnow</name>
    <dbReference type="NCBI Taxonomy" id="28743"/>
    <lineage>
        <taxon>Eukaryota</taxon>
        <taxon>Metazoa</taxon>
        <taxon>Chordata</taxon>
        <taxon>Craniata</taxon>
        <taxon>Vertebrata</taxon>
        <taxon>Euteleostomi</taxon>
        <taxon>Actinopterygii</taxon>
        <taxon>Neopterygii</taxon>
        <taxon>Teleostei</taxon>
        <taxon>Neoteleostei</taxon>
        <taxon>Acanthomorphata</taxon>
        <taxon>Ovalentaria</taxon>
        <taxon>Atherinomorphae</taxon>
        <taxon>Cyprinodontiformes</taxon>
        <taxon>Cyprinodontidae</taxon>
        <taxon>Cyprinodon</taxon>
    </lineage>
</organism>
<dbReference type="Proteomes" id="UP000265020">
    <property type="component" value="Unassembled WGS sequence"/>
</dbReference>
<dbReference type="GO" id="GO:0007498">
    <property type="term" value="P:mesoderm development"/>
    <property type="evidence" value="ECO:0007669"/>
    <property type="project" value="UniProtKB-ARBA"/>
</dbReference>
<evidence type="ECO:0000256" key="11">
    <source>
        <dbReference type="ARBA" id="ARBA00022737"/>
    </source>
</evidence>
<feature type="region of interest" description="Disordered" evidence="24">
    <location>
        <begin position="635"/>
        <end position="690"/>
    </location>
</feature>
<protein>
    <recommendedName>
        <fullName evidence="20">Cadherin-1</fullName>
    </recommendedName>
</protein>
<evidence type="ECO:0000256" key="5">
    <source>
        <dbReference type="ARBA" id="ARBA00004601"/>
    </source>
</evidence>
<comment type="subcellular location">
    <subcellularLocation>
        <location evidence="4">Cell junction</location>
        <location evidence="4">Adherens junction</location>
    </subcellularLocation>
    <subcellularLocation>
        <location evidence="2 22">Cell membrane</location>
        <topology evidence="2 22">Single-pass type I membrane protein</topology>
    </subcellularLocation>
    <subcellularLocation>
        <location evidence="3">Cytoplasm</location>
    </subcellularLocation>
    <subcellularLocation>
        <location evidence="1">Endosome</location>
    </subcellularLocation>
    <subcellularLocation>
        <location evidence="5">Golgi apparatus</location>
        <location evidence="5">trans-Golgi network</location>
    </subcellularLocation>
</comment>
<dbReference type="GO" id="GO:0045296">
    <property type="term" value="F:cadherin binding"/>
    <property type="evidence" value="ECO:0007669"/>
    <property type="project" value="TreeGrafter"/>
</dbReference>
<dbReference type="InterPro" id="IPR015919">
    <property type="entry name" value="Cadherin-like_sf"/>
</dbReference>
<dbReference type="Pfam" id="PF01049">
    <property type="entry name" value="CADH_Y-type_LIR"/>
    <property type="match status" value="1"/>
</dbReference>
<sequence length="690" mass="76254">SPVSKAISHPGHSHSKKSKKKQTSGLSFPSLRFEAVPFLQLSWRPLIAGGLNRMKREWVIPHINFAENDRGPYPKYMVEIKSSKARKVAITYKITGPGADEPPEGIFTIDERSGAMYVTQALDREKKARYKLWAHALLEKENAEQPMELIINVIDQNDNSPEFNTSVLTGRVSENEPVLKVTAEDKDDPTTKNAIIRYRIKSQTPTMPKEEMFAINAVSGVVRLKEGGLDRETHPEYKLIIQAADMEGEGRTATCTAVIIITDSNDNAPKFTESSVRVEVARLKVTDMDEAGSPNSNTKYSIIKGNEGGAFNITVGPNKMEGIITTAKELDFEGLSVYKLLVVVTNEAPFSLPVPTATATVTVNVIDRNEAPVFSPAEVQVTLSEDMKTDTSVVELKAKDPDTARKQQVRYKLLNDTARWLSNNSSTGLVQIARSMDRESRYVIDNKYTVLILAYDDDIIPATGTGTLVVSLLDVNDHFPVIKQRKAILCNTDPLPALLDIVDLDGPGHAGPFTVELIAGHKTNWTVKINHTSKVCLLSLTLKLIVVLLLILLLLLRKRRDGGKKEPLLELERDDIFCYSEEGGGEDDKVRGEEPPKRLSPVSFVQNLQAANGDPTAPPYDSLLVFDYEGGGSEADSLSSIQSSDSDEEQDFQSLAQWGPRFSRLTDLYTGGIEEEDDDDQTLPGKTEWV</sequence>
<keyword evidence="28" id="KW-1185">Reference proteome</keyword>
<dbReference type="Gene3D" id="2.60.40.60">
    <property type="entry name" value="Cadherins"/>
    <property type="match status" value="5"/>
</dbReference>
<evidence type="ECO:0000256" key="15">
    <source>
        <dbReference type="ARBA" id="ARBA00022949"/>
    </source>
</evidence>
<dbReference type="GO" id="GO:0042074">
    <property type="term" value="P:cell migration involved in gastrulation"/>
    <property type="evidence" value="ECO:0007669"/>
    <property type="project" value="UniProtKB-ARBA"/>
</dbReference>
<accession>A0A3Q2FS21</accession>
<evidence type="ECO:0000256" key="17">
    <source>
        <dbReference type="ARBA" id="ARBA00023034"/>
    </source>
</evidence>
<dbReference type="FunFam" id="2.60.40.60:FF:000019">
    <property type="entry name" value="Cadherin 2"/>
    <property type="match status" value="1"/>
</dbReference>
<evidence type="ECO:0000256" key="1">
    <source>
        <dbReference type="ARBA" id="ARBA00004177"/>
    </source>
</evidence>
<dbReference type="GO" id="GO:0030010">
    <property type="term" value="P:establishment of cell polarity"/>
    <property type="evidence" value="ECO:0007669"/>
    <property type="project" value="UniProtKB-ARBA"/>
</dbReference>
<keyword evidence="7" id="KW-0963">Cytoplasm</keyword>
<dbReference type="InterPro" id="IPR039808">
    <property type="entry name" value="Cadherin"/>
</dbReference>
<keyword evidence="16 25" id="KW-1133">Transmembrane helix</keyword>
<feature type="compositionally biased region" description="Basic residues" evidence="24">
    <location>
        <begin position="11"/>
        <end position="22"/>
    </location>
</feature>
<evidence type="ECO:0000256" key="7">
    <source>
        <dbReference type="ARBA" id="ARBA00022490"/>
    </source>
</evidence>
<evidence type="ECO:0000313" key="27">
    <source>
        <dbReference type="Ensembl" id="ENSCVAP00000009055.1"/>
    </source>
</evidence>
<dbReference type="FunFam" id="2.60.40.60:FF:000095">
    <property type="entry name" value="Cadherin 13"/>
    <property type="match status" value="1"/>
</dbReference>
<dbReference type="GO" id="GO:0034332">
    <property type="term" value="P:adherens junction organization"/>
    <property type="evidence" value="ECO:0007669"/>
    <property type="project" value="UniProtKB-ARBA"/>
</dbReference>
<keyword evidence="15" id="KW-0965">Cell junction</keyword>
<evidence type="ECO:0000256" key="6">
    <source>
        <dbReference type="ARBA" id="ARBA00022475"/>
    </source>
</evidence>
<dbReference type="GO" id="GO:0005768">
    <property type="term" value="C:endosome"/>
    <property type="evidence" value="ECO:0007669"/>
    <property type="project" value="UniProtKB-SubCell"/>
</dbReference>
<dbReference type="PANTHER" id="PTHR24027">
    <property type="entry name" value="CADHERIN-23"/>
    <property type="match status" value="1"/>
</dbReference>
<dbReference type="CDD" id="cd11304">
    <property type="entry name" value="Cadherin_repeat"/>
    <property type="match status" value="3"/>
</dbReference>
<dbReference type="InterPro" id="IPR020894">
    <property type="entry name" value="Cadherin_CS"/>
</dbReference>
<dbReference type="GeneTree" id="ENSGT00940000154848"/>
<dbReference type="InterPro" id="IPR000233">
    <property type="entry name" value="Cadherin_Y-type_LIR"/>
</dbReference>
<dbReference type="PANTHER" id="PTHR24027:SF319">
    <property type="entry name" value="CADHERIN-1"/>
    <property type="match status" value="1"/>
</dbReference>
<evidence type="ECO:0000256" key="19">
    <source>
        <dbReference type="ARBA" id="ARBA00023180"/>
    </source>
</evidence>
<dbReference type="FunFam" id="4.10.900.10:FF:000001">
    <property type="entry name" value="Cadherin 2"/>
    <property type="match status" value="1"/>
</dbReference>
<evidence type="ECO:0000256" key="22">
    <source>
        <dbReference type="RuleBase" id="RU003318"/>
    </source>
</evidence>
<dbReference type="GO" id="GO:0005912">
    <property type="term" value="C:adherens junction"/>
    <property type="evidence" value="ECO:0007669"/>
    <property type="project" value="UniProtKB-SubCell"/>
</dbReference>
<evidence type="ECO:0000256" key="12">
    <source>
        <dbReference type="ARBA" id="ARBA00022753"/>
    </source>
</evidence>
<dbReference type="SUPFAM" id="SSF49313">
    <property type="entry name" value="Cadherin-like"/>
    <property type="match status" value="4"/>
</dbReference>
<dbReference type="GO" id="GO:0001841">
    <property type="term" value="P:neural tube formation"/>
    <property type="evidence" value="ECO:0007669"/>
    <property type="project" value="UniProtKB-ARBA"/>
</dbReference>
<keyword evidence="17" id="KW-0333">Golgi apparatus</keyword>
<evidence type="ECO:0000256" key="8">
    <source>
        <dbReference type="ARBA" id="ARBA00022692"/>
    </source>
</evidence>
<evidence type="ECO:0000256" key="20">
    <source>
        <dbReference type="ARBA" id="ARBA00023893"/>
    </source>
</evidence>
<comment type="function">
    <text evidence="23">Cadherins are calcium-dependent cell adhesion proteins.</text>
</comment>
<keyword evidence="11" id="KW-0677">Repeat</keyword>
<evidence type="ECO:0000313" key="28">
    <source>
        <dbReference type="Proteomes" id="UP000265020"/>
    </source>
</evidence>
<evidence type="ECO:0000256" key="23">
    <source>
        <dbReference type="RuleBase" id="RU004357"/>
    </source>
</evidence>
<feature type="domain" description="Cadherin" evidence="26">
    <location>
        <begin position="280"/>
        <end position="374"/>
    </location>
</feature>
<evidence type="ECO:0000256" key="9">
    <source>
        <dbReference type="ARBA" id="ARBA00022723"/>
    </source>
</evidence>
<keyword evidence="18 25" id="KW-0472">Membrane</keyword>
<evidence type="ECO:0000259" key="26">
    <source>
        <dbReference type="PROSITE" id="PS50268"/>
    </source>
</evidence>
<dbReference type="GO" id="GO:0005794">
    <property type="term" value="C:Golgi apparatus"/>
    <property type="evidence" value="ECO:0007669"/>
    <property type="project" value="UniProtKB-SubCell"/>
</dbReference>
<dbReference type="FunFam" id="2.60.40.60:FF:000022">
    <property type="entry name" value="Cadherin 2"/>
    <property type="match status" value="1"/>
</dbReference>
<dbReference type="InterPro" id="IPR002126">
    <property type="entry name" value="Cadherin-like_dom"/>
</dbReference>
<dbReference type="Pfam" id="PF00028">
    <property type="entry name" value="Cadherin"/>
    <property type="match status" value="4"/>
</dbReference>
<evidence type="ECO:0000256" key="18">
    <source>
        <dbReference type="ARBA" id="ARBA00023136"/>
    </source>
</evidence>
<dbReference type="GO" id="GO:0008013">
    <property type="term" value="F:beta-catenin binding"/>
    <property type="evidence" value="ECO:0007669"/>
    <property type="project" value="TreeGrafter"/>
</dbReference>
<reference evidence="27" key="2">
    <citation type="submission" date="2025-09" db="UniProtKB">
        <authorList>
            <consortium name="Ensembl"/>
        </authorList>
    </citation>
    <scope>IDENTIFICATION</scope>
</reference>
<dbReference type="GO" id="GO:0016339">
    <property type="term" value="P:calcium-dependent cell-cell adhesion via plasma membrane cell adhesion molecules"/>
    <property type="evidence" value="ECO:0007669"/>
    <property type="project" value="TreeGrafter"/>
</dbReference>
<evidence type="ECO:0000256" key="13">
    <source>
        <dbReference type="ARBA" id="ARBA00022837"/>
    </source>
</evidence>
<feature type="transmembrane region" description="Helical" evidence="25">
    <location>
        <begin position="537"/>
        <end position="556"/>
    </location>
</feature>
<dbReference type="SMART" id="SM00112">
    <property type="entry name" value="CA"/>
    <property type="match status" value="4"/>
</dbReference>
<dbReference type="PROSITE" id="PS00232">
    <property type="entry name" value="CADHERIN_1"/>
    <property type="match status" value="2"/>
</dbReference>
<feature type="compositionally biased region" description="Low complexity" evidence="24">
    <location>
        <begin position="635"/>
        <end position="644"/>
    </location>
</feature>
<dbReference type="PRINTS" id="PR00205">
    <property type="entry name" value="CADHERIN"/>
</dbReference>
<dbReference type="GO" id="GO:0044331">
    <property type="term" value="P:cell-cell adhesion mediated by cadherin"/>
    <property type="evidence" value="ECO:0007669"/>
    <property type="project" value="TreeGrafter"/>
</dbReference>
<keyword evidence="8 22" id="KW-0812">Transmembrane</keyword>
<proteinExistence type="predicted"/>
<evidence type="ECO:0000256" key="24">
    <source>
        <dbReference type="SAM" id="MobiDB-lite"/>
    </source>
</evidence>
<dbReference type="GO" id="GO:0060027">
    <property type="term" value="P:convergent extension involved in gastrulation"/>
    <property type="evidence" value="ECO:0007669"/>
    <property type="project" value="UniProtKB-ARBA"/>
</dbReference>
<dbReference type="GO" id="GO:0007398">
    <property type="term" value="P:ectoderm development"/>
    <property type="evidence" value="ECO:0007669"/>
    <property type="project" value="UniProtKB-ARBA"/>
</dbReference>
<dbReference type="Ensembl" id="ENSCVAT00000000589.1">
    <property type="protein sequence ID" value="ENSCVAP00000009055.1"/>
    <property type="gene ID" value="ENSCVAG00000011193.1"/>
</dbReference>
<evidence type="ECO:0000256" key="3">
    <source>
        <dbReference type="ARBA" id="ARBA00004496"/>
    </source>
</evidence>
<keyword evidence="6" id="KW-1003">Cell membrane</keyword>
<feature type="region of interest" description="Disordered" evidence="24">
    <location>
        <begin position="1"/>
        <end position="24"/>
    </location>
</feature>
<evidence type="ECO:0000256" key="14">
    <source>
        <dbReference type="ARBA" id="ARBA00022889"/>
    </source>
</evidence>
<dbReference type="FunFam" id="2.60.40.60:FF:000011">
    <property type="entry name" value="Cadherin 1"/>
    <property type="match status" value="1"/>
</dbReference>
<dbReference type="InterPro" id="IPR027397">
    <property type="entry name" value="Catenin-bd_sf"/>
</dbReference>
<keyword evidence="10" id="KW-0732">Signal</keyword>
<dbReference type="PROSITE" id="PS50268">
    <property type="entry name" value="CADHERIN_2"/>
    <property type="match status" value="4"/>
</dbReference>
<dbReference type="Gene3D" id="4.10.900.10">
    <property type="entry name" value="TCF3-CBD (Catenin binding domain)"/>
    <property type="match status" value="1"/>
</dbReference>
<evidence type="ECO:0000256" key="10">
    <source>
        <dbReference type="ARBA" id="ARBA00022729"/>
    </source>
</evidence>
<keyword evidence="12" id="KW-0967">Endosome</keyword>
<evidence type="ECO:0000256" key="2">
    <source>
        <dbReference type="ARBA" id="ARBA00004251"/>
    </source>
</evidence>
<keyword evidence="19" id="KW-0325">Glycoprotein</keyword>
<feature type="domain" description="Cadherin" evidence="26">
    <location>
        <begin position="164"/>
        <end position="271"/>
    </location>
</feature>
<evidence type="ECO:0000256" key="16">
    <source>
        <dbReference type="ARBA" id="ARBA00022989"/>
    </source>
</evidence>
<evidence type="ECO:0000256" key="25">
    <source>
        <dbReference type="SAM" id="Phobius"/>
    </source>
</evidence>
<keyword evidence="13 21" id="KW-0106">Calcium</keyword>
<keyword evidence="9" id="KW-0479">Metal-binding</keyword>
<keyword evidence="14 22" id="KW-0130">Cell adhesion</keyword>
<dbReference type="AlphaFoldDB" id="A0A3Q2FS21"/>
<reference evidence="27" key="1">
    <citation type="submission" date="2025-08" db="UniProtKB">
        <authorList>
            <consortium name="Ensembl"/>
        </authorList>
    </citation>
    <scope>IDENTIFICATION</scope>
</reference>
<dbReference type="GO" id="GO:0000902">
    <property type="term" value="P:cell morphogenesis"/>
    <property type="evidence" value="ECO:0007669"/>
    <property type="project" value="TreeGrafter"/>
</dbReference>
<dbReference type="GO" id="GO:0001764">
    <property type="term" value="P:neuron migration"/>
    <property type="evidence" value="ECO:0007669"/>
    <property type="project" value="UniProtKB-ARBA"/>
</dbReference>
<dbReference type="GO" id="GO:0016342">
    <property type="term" value="C:catenin complex"/>
    <property type="evidence" value="ECO:0007669"/>
    <property type="project" value="TreeGrafter"/>
</dbReference>
<dbReference type="GO" id="GO:0005509">
    <property type="term" value="F:calcium ion binding"/>
    <property type="evidence" value="ECO:0007669"/>
    <property type="project" value="UniProtKB-UniRule"/>
</dbReference>
<evidence type="ECO:0000256" key="4">
    <source>
        <dbReference type="ARBA" id="ARBA00004536"/>
    </source>
</evidence>